<gene>
    <name evidence="7" type="ORF">HOLleu_14359</name>
</gene>
<dbReference type="PANTHER" id="PTHR15407">
    <property type="entry name" value="FUKUTIN-RELATED"/>
    <property type="match status" value="1"/>
</dbReference>
<accession>A0A9Q1C8S8</accession>
<evidence type="ECO:0000256" key="1">
    <source>
        <dbReference type="ARBA" id="ARBA00004167"/>
    </source>
</evidence>
<feature type="chain" id="PRO_5040352969" evidence="5">
    <location>
        <begin position="33"/>
        <end position="470"/>
    </location>
</feature>
<dbReference type="EMBL" id="JAIZAY010000006">
    <property type="protein sequence ID" value="KAJ8040144.1"/>
    <property type="molecule type" value="Genomic_DNA"/>
</dbReference>
<feature type="signal peptide" evidence="5">
    <location>
        <begin position="1"/>
        <end position="32"/>
    </location>
</feature>
<comment type="caution">
    <text evidence="7">The sequence shown here is derived from an EMBL/GenBank/DDBJ whole genome shotgun (WGS) entry which is preliminary data.</text>
</comment>
<reference evidence="7" key="1">
    <citation type="submission" date="2021-10" db="EMBL/GenBank/DDBJ databases">
        <title>Tropical sea cucumber genome reveals ecological adaptation and Cuvierian tubules defense mechanism.</title>
        <authorList>
            <person name="Chen T."/>
        </authorList>
    </citation>
    <scope>NUCLEOTIDE SEQUENCE</scope>
    <source>
        <strain evidence="7">Nanhai2018</strain>
        <tissue evidence="7">Muscle</tissue>
    </source>
</reference>
<sequence>MRLPRRSPACVLGTLLACSVVFLLVQLNLLQSGTQEEDMVQSVHWIQPKKTNYQYEAISKFSRLLLQYRVSGFLIDPKILESVLQFKGSKPLLDSYCLFLCGNSTLTNYGVISHADVSKKFLNAAKEEGFHHFEVTGLDPRVLQMKIVKEYHIPYHHIFLFDGHVIQLVVFYMRSDAFLWHGRIDWSQIDAQTGVYLKEQCKGGDILFGKSREGAYDKMEFAEIKVDGVNFMVPKYPKKFLSQIPHSKFLECNYQAAAKFLSQYNEKEEEEGEIFRFGAKDLLISGAAVLDELGIPFWLSSGTCLSWFRECRIIGHSLDVDFGMKIEDYSVRIIPAMEMAGLMLVHQFGKKSDSFELSFVKDKLKLDIFFFYEEGNTLWNGGTDTSTGDKFKYIFPWFDLCWTEFVGIKVRVPCQTQSYIEANYGKSWNKKVTSWTWNKSPPNVRPNGRWPKEEWSDVMQIFEIIEVDDT</sequence>
<evidence type="ECO:0000256" key="5">
    <source>
        <dbReference type="SAM" id="SignalP"/>
    </source>
</evidence>
<dbReference type="PANTHER" id="PTHR15407:SF28">
    <property type="entry name" value="RIBITOL-5-PHOSPHATE TRANSFERASE FKTN"/>
    <property type="match status" value="1"/>
</dbReference>
<dbReference type="InterPro" id="IPR045587">
    <property type="entry name" value="FKTN_N"/>
</dbReference>
<comment type="subcellular location">
    <subcellularLocation>
        <location evidence="1">Membrane</location>
        <topology evidence="1">Single-pass membrane protein</topology>
    </subcellularLocation>
</comment>
<organism evidence="7 8">
    <name type="scientific">Holothuria leucospilota</name>
    <name type="common">Black long sea cucumber</name>
    <name type="synonym">Mertensiothuria leucospilota</name>
    <dbReference type="NCBI Taxonomy" id="206669"/>
    <lineage>
        <taxon>Eukaryota</taxon>
        <taxon>Metazoa</taxon>
        <taxon>Echinodermata</taxon>
        <taxon>Eleutherozoa</taxon>
        <taxon>Echinozoa</taxon>
        <taxon>Holothuroidea</taxon>
        <taxon>Aspidochirotacea</taxon>
        <taxon>Aspidochirotida</taxon>
        <taxon>Holothuriidae</taxon>
        <taxon>Holothuria</taxon>
    </lineage>
</organism>
<name>A0A9Q1C8S8_HOLLE</name>
<proteinExistence type="predicted"/>
<dbReference type="InterPro" id="IPR009644">
    <property type="entry name" value="FKTN/MNN4/W02B3.4-1"/>
</dbReference>
<protein>
    <submittedName>
        <fullName evidence="7">Fukutin</fullName>
    </submittedName>
</protein>
<dbReference type="AlphaFoldDB" id="A0A9Q1C8S8"/>
<keyword evidence="8" id="KW-1185">Reference proteome</keyword>
<evidence type="ECO:0000256" key="4">
    <source>
        <dbReference type="ARBA" id="ARBA00023136"/>
    </source>
</evidence>
<keyword evidence="4" id="KW-0472">Membrane</keyword>
<dbReference type="Proteomes" id="UP001152320">
    <property type="component" value="Chromosome 6"/>
</dbReference>
<evidence type="ECO:0000313" key="7">
    <source>
        <dbReference type="EMBL" id="KAJ8040144.1"/>
    </source>
</evidence>
<keyword evidence="3" id="KW-1133">Transmembrane helix</keyword>
<dbReference type="PROSITE" id="PS51257">
    <property type="entry name" value="PROKAR_LIPOPROTEIN"/>
    <property type="match status" value="1"/>
</dbReference>
<evidence type="ECO:0000256" key="2">
    <source>
        <dbReference type="ARBA" id="ARBA00022692"/>
    </source>
</evidence>
<dbReference type="GO" id="GO:0000139">
    <property type="term" value="C:Golgi membrane"/>
    <property type="evidence" value="ECO:0007669"/>
    <property type="project" value="TreeGrafter"/>
</dbReference>
<keyword evidence="2" id="KW-0812">Transmembrane</keyword>
<feature type="domain" description="Ribitol-5-phosphate transferase FKTN N-terminal" evidence="6">
    <location>
        <begin position="5"/>
        <end position="280"/>
    </location>
</feature>
<keyword evidence="5" id="KW-0732">Signal</keyword>
<dbReference type="OrthoDB" id="444255at2759"/>
<evidence type="ECO:0000259" key="6">
    <source>
        <dbReference type="Pfam" id="PF19737"/>
    </source>
</evidence>
<evidence type="ECO:0000313" key="8">
    <source>
        <dbReference type="Proteomes" id="UP001152320"/>
    </source>
</evidence>
<evidence type="ECO:0000256" key="3">
    <source>
        <dbReference type="ARBA" id="ARBA00022989"/>
    </source>
</evidence>
<dbReference type="Pfam" id="PF19737">
    <property type="entry name" value="FKTN_N"/>
    <property type="match status" value="1"/>
</dbReference>